<dbReference type="FunCoup" id="A0A0H2RMQ1">
    <property type="interactions" value="38"/>
</dbReference>
<gene>
    <name evidence="7" type="ORF">SCHPADRAFT_856187</name>
</gene>
<keyword evidence="4 6" id="KW-0472">Membrane</keyword>
<keyword evidence="2 6" id="KW-0812">Transmembrane</keyword>
<protein>
    <recommendedName>
        <fullName evidence="9">Nucleotide-sugar transporter</fullName>
    </recommendedName>
</protein>
<dbReference type="InterPro" id="IPR007271">
    <property type="entry name" value="Nuc_sug_transpt"/>
</dbReference>
<name>A0A0H2RMQ1_9AGAM</name>
<feature type="transmembrane region" description="Helical" evidence="6">
    <location>
        <begin position="326"/>
        <end position="346"/>
    </location>
</feature>
<keyword evidence="8" id="KW-1185">Reference proteome</keyword>
<feature type="region of interest" description="Disordered" evidence="5">
    <location>
        <begin position="423"/>
        <end position="460"/>
    </location>
</feature>
<evidence type="ECO:0000256" key="6">
    <source>
        <dbReference type="SAM" id="Phobius"/>
    </source>
</evidence>
<keyword evidence="3 6" id="KW-1133">Transmembrane helix</keyword>
<evidence type="ECO:0000313" key="7">
    <source>
        <dbReference type="EMBL" id="KLO10728.1"/>
    </source>
</evidence>
<reference evidence="7 8" key="1">
    <citation type="submission" date="2015-04" db="EMBL/GenBank/DDBJ databases">
        <title>Complete genome sequence of Schizopora paradoxa KUC8140, a cosmopolitan wood degrader in East Asia.</title>
        <authorList>
            <consortium name="DOE Joint Genome Institute"/>
            <person name="Min B."/>
            <person name="Park H."/>
            <person name="Jang Y."/>
            <person name="Kim J.-J."/>
            <person name="Kim K.H."/>
            <person name="Pangilinan J."/>
            <person name="Lipzen A."/>
            <person name="Riley R."/>
            <person name="Grigoriev I.V."/>
            <person name="Spatafora J.W."/>
            <person name="Choi I.-G."/>
        </authorList>
    </citation>
    <scope>NUCLEOTIDE SEQUENCE [LARGE SCALE GENOMIC DNA]</scope>
    <source>
        <strain evidence="7 8">KUC8140</strain>
    </source>
</reference>
<organism evidence="7 8">
    <name type="scientific">Schizopora paradoxa</name>
    <dbReference type="NCBI Taxonomy" id="27342"/>
    <lineage>
        <taxon>Eukaryota</taxon>
        <taxon>Fungi</taxon>
        <taxon>Dikarya</taxon>
        <taxon>Basidiomycota</taxon>
        <taxon>Agaricomycotina</taxon>
        <taxon>Agaricomycetes</taxon>
        <taxon>Hymenochaetales</taxon>
        <taxon>Schizoporaceae</taxon>
        <taxon>Schizopora</taxon>
    </lineage>
</organism>
<dbReference type="Proteomes" id="UP000053477">
    <property type="component" value="Unassembled WGS sequence"/>
</dbReference>
<feature type="transmembrane region" description="Helical" evidence="6">
    <location>
        <begin position="286"/>
        <end position="306"/>
    </location>
</feature>
<dbReference type="InParanoid" id="A0A0H2RMQ1"/>
<feature type="transmembrane region" description="Helical" evidence="6">
    <location>
        <begin position="358"/>
        <end position="377"/>
    </location>
</feature>
<evidence type="ECO:0000256" key="1">
    <source>
        <dbReference type="ARBA" id="ARBA00004141"/>
    </source>
</evidence>
<dbReference type="SUPFAM" id="SSF103481">
    <property type="entry name" value="Multidrug resistance efflux transporter EmrE"/>
    <property type="match status" value="1"/>
</dbReference>
<dbReference type="STRING" id="27342.A0A0H2RMQ1"/>
<dbReference type="AlphaFoldDB" id="A0A0H2RMQ1"/>
<feature type="transmembrane region" description="Helical" evidence="6">
    <location>
        <begin position="217"/>
        <end position="234"/>
    </location>
</feature>
<feature type="compositionally biased region" description="Polar residues" evidence="5">
    <location>
        <begin position="569"/>
        <end position="578"/>
    </location>
</feature>
<dbReference type="GO" id="GO:0015165">
    <property type="term" value="F:pyrimidine nucleotide-sugar transmembrane transporter activity"/>
    <property type="evidence" value="ECO:0007669"/>
    <property type="project" value="InterPro"/>
</dbReference>
<proteinExistence type="predicted"/>
<dbReference type="InterPro" id="IPR037185">
    <property type="entry name" value="EmrE-like"/>
</dbReference>
<evidence type="ECO:0008006" key="9">
    <source>
        <dbReference type="Google" id="ProtNLM"/>
    </source>
</evidence>
<evidence type="ECO:0000256" key="4">
    <source>
        <dbReference type="ARBA" id="ARBA00023136"/>
    </source>
</evidence>
<dbReference type="NCBIfam" id="TIGR00803">
    <property type="entry name" value="nst"/>
    <property type="match status" value="1"/>
</dbReference>
<dbReference type="GO" id="GO:0000139">
    <property type="term" value="C:Golgi membrane"/>
    <property type="evidence" value="ECO:0007669"/>
    <property type="project" value="InterPro"/>
</dbReference>
<feature type="region of interest" description="Disordered" evidence="5">
    <location>
        <begin position="569"/>
        <end position="593"/>
    </location>
</feature>
<feature type="transmembrane region" description="Helical" evidence="6">
    <location>
        <begin position="254"/>
        <end position="274"/>
    </location>
</feature>
<dbReference type="EMBL" id="KQ086018">
    <property type="protein sequence ID" value="KLO10728.1"/>
    <property type="molecule type" value="Genomic_DNA"/>
</dbReference>
<sequence>MEARPTTPPITVPKLLLEVSSNDVHEEKREVSGEVDASPRLWGIPLKYLSLITLAVQNASLTIIMHYSRISTPSSQAYSAASAVFLNELLKGTISLAIAFSNIKDFPVSSDSIPPRSPMPDSKLRFRRATLSVHSASSFSPKVILSRCRKLWTEIFSPDCWKLSIPAILYVIQNNLQYVAASNLEPSTFQVSYQMKILTTAAFSVALLRKQISTRKWLALLALALGVGIVQIQSGSGGSHSHSGEGNGHVMEPWKGFAAVVAACFTSGLAGVYFEMVLKGSKADLWVRNVQLSLFSLIPAMVPIVAEWSRGGGSGLFSSIFANFGAWAWATVAVQVFGGLVTAVVIKYSDNILKSFATSLSIVLSFLASVVLFHFNITPTFVLGSSTVLAATWLYNKPETPKDPLSSSTSTTFPKIVASVIPSRKSSYPGSPVESDAPLLGGEPSDKRSRPTSALGMTPSPRMLANALKLITPRSSLENLAGHNESLDESISMRMNRQHSSSSAPYSGYSTPAYISRSHSPMPGGAASGVAAGTPPSQGLGLHYTSGSLSRLHSGSGSQLLVPQAQLRPNGQYFSGSDATMEISLDEPELTSR</sequence>
<feature type="compositionally biased region" description="Acidic residues" evidence="5">
    <location>
        <begin position="584"/>
        <end position="593"/>
    </location>
</feature>
<evidence type="ECO:0000256" key="3">
    <source>
        <dbReference type="ARBA" id="ARBA00022989"/>
    </source>
</evidence>
<evidence type="ECO:0000256" key="5">
    <source>
        <dbReference type="SAM" id="MobiDB-lite"/>
    </source>
</evidence>
<accession>A0A0H2RMQ1</accession>
<evidence type="ECO:0000256" key="2">
    <source>
        <dbReference type="ARBA" id="ARBA00022692"/>
    </source>
</evidence>
<evidence type="ECO:0000313" key="8">
    <source>
        <dbReference type="Proteomes" id="UP000053477"/>
    </source>
</evidence>
<comment type="subcellular location">
    <subcellularLocation>
        <location evidence="1">Membrane</location>
        <topology evidence="1">Multi-pass membrane protein</topology>
    </subcellularLocation>
</comment>
<dbReference type="PANTHER" id="PTHR10231">
    <property type="entry name" value="NUCLEOTIDE-SUGAR TRANSMEMBRANE TRANSPORTER"/>
    <property type="match status" value="1"/>
</dbReference>
<dbReference type="OrthoDB" id="408493at2759"/>
<dbReference type="Pfam" id="PF04142">
    <property type="entry name" value="Nuc_sug_transp"/>
    <property type="match status" value="2"/>
</dbReference>